<dbReference type="InterPro" id="IPR039426">
    <property type="entry name" value="TonB-dep_rcpt-like"/>
</dbReference>
<keyword evidence="9" id="KW-0998">Cell outer membrane</keyword>
<evidence type="ECO:0000256" key="5">
    <source>
        <dbReference type="ARBA" id="ARBA00023004"/>
    </source>
</evidence>
<evidence type="ECO:0000256" key="7">
    <source>
        <dbReference type="ARBA" id="ARBA00023077"/>
    </source>
</evidence>
<keyword evidence="8" id="KW-0472">Membrane</keyword>
<evidence type="ECO:0000256" key="3">
    <source>
        <dbReference type="ARBA" id="ARBA00022496"/>
    </source>
</evidence>
<dbReference type="GO" id="GO:0006826">
    <property type="term" value="P:iron ion transport"/>
    <property type="evidence" value="ECO:0007669"/>
    <property type="project" value="UniProtKB-KW"/>
</dbReference>
<organism evidence="11">
    <name type="scientific">marine metagenome</name>
    <dbReference type="NCBI Taxonomy" id="408172"/>
    <lineage>
        <taxon>unclassified sequences</taxon>
        <taxon>metagenomes</taxon>
        <taxon>ecological metagenomes</taxon>
    </lineage>
</organism>
<evidence type="ECO:0000256" key="9">
    <source>
        <dbReference type="ARBA" id="ARBA00023237"/>
    </source>
</evidence>
<protein>
    <recommendedName>
        <fullName evidence="10">TonB-dependent receptor plug domain-containing protein</fullName>
    </recommendedName>
</protein>
<feature type="domain" description="TonB-dependent receptor plug" evidence="10">
    <location>
        <begin position="55"/>
        <end position="161"/>
    </location>
</feature>
<proteinExistence type="predicted"/>
<dbReference type="InterPro" id="IPR036942">
    <property type="entry name" value="Beta-barrel_TonB_sf"/>
</dbReference>
<sequence>TLNVQSRDEVTFSHIGYQTQIIKAHDNMSVAMIETVVSSKGIIVHAGLSEEYLQQKASSVTILTSRDIKRNSSEHFQVLTDQIPNLNWAGGTSRPRYFQIRGIGERSHYFGEGPPNFSVGFVLDDMDLSGLGMVGLLYDIDQVEVFKGPQSTIYGSNAMAGLISLHSVDPTNEFNTSSSVSLGSDNHHRIGFSLNVPLDRDKNLRIGGLNNYTDGFRKNVSQNVTDTNKRDEILVRVKLRFQPAQTLSVLGTFMVADLKNGYDAWAPDNNTDLKTYSNNDGKDSQKTYGYSLRAHFTHSDKINITSITSFTETDLIHAYDGDWADSTYWHDNHDFDPAVEGWAYEFYDKNE</sequence>
<dbReference type="PANTHER" id="PTHR32552:SF81">
    <property type="entry name" value="TONB-DEPENDENT OUTER MEMBRANE RECEPTOR"/>
    <property type="match status" value="1"/>
</dbReference>
<dbReference type="PROSITE" id="PS52016">
    <property type="entry name" value="TONB_DEPENDENT_REC_3"/>
    <property type="match status" value="1"/>
</dbReference>
<dbReference type="AlphaFoldDB" id="A0A382J3Q5"/>
<accession>A0A382J3Q5</accession>
<keyword evidence="6" id="KW-0406">Ion transport</keyword>
<keyword evidence="4" id="KW-0812">Transmembrane</keyword>
<feature type="non-terminal residue" evidence="11">
    <location>
        <position position="1"/>
    </location>
</feature>
<dbReference type="Gene3D" id="2.40.170.20">
    <property type="entry name" value="TonB-dependent receptor, beta-barrel domain"/>
    <property type="match status" value="1"/>
</dbReference>
<keyword evidence="3" id="KW-0410">Iron transport</keyword>
<comment type="subcellular location">
    <subcellularLocation>
        <location evidence="1">Cell outer membrane</location>
        <topology evidence="1">Multi-pass membrane protein</topology>
    </subcellularLocation>
</comment>
<feature type="non-terminal residue" evidence="11">
    <location>
        <position position="351"/>
    </location>
</feature>
<dbReference type="GO" id="GO:0009279">
    <property type="term" value="C:cell outer membrane"/>
    <property type="evidence" value="ECO:0007669"/>
    <property type="project" value="UniProtKB-SubCell"/>
</dbReference>
<evidence type="ECO:0000313" key="11">
    <source>
        <dbReference type="EMBL" id="SVC06408.1"/>
    </source>
</evidence>
<evidence type="ECO:0000256" key="2">
    <source>
        <dbReference type="ARBA" id="ARBA00022448"/>
    </source>
</evidence>
<evidence type="ECO:0000256" key="8">
    <source>
        <dbReference type="ARBA" id="ARBA00023136"/>
    </source>
</evidence>
<keyword evidence="2" id="KW-0813">Transport</keyword>
<keyword evidence="5" id="KW-0408">Iron</keyword>
<reference evidence="11" key="1">
    <citation type="submission" date="2018-05" db="EMBL/GenBank/DDBJ databases">
        <authorList>
            <person name="Lanie J.A."/>
            <person name="Ng W.-L."/>
            <person name="Kazmierczak K.M."/>
            <person name="Andrzejewski T.M."/>
            <person name="Davidsen T.M."/>
            <person name="Wayne K.J."/>
            <person name="Tettelin H."/>
            <person name="Glass J.I."/>
            <person name="Rusch D."/>
            <person name="Podicherti R."/>
            <person name="Tsui H.-C.T."/>
            <person name="Winkler M.E."/>
        </authorList>
    </citation>
    <scope>NUCLEOTIDE SEQUENCE</scope>
</reference>
<dbReference type="Pfam" id="PF07715">
    <property type="entry name" value="Plug"/>
    <property type="match status" value="1"/>
</dbReference>
<evidence type="ECO:0000259" key="10">
    <source>
        <dbReference type="Pfam" id="PF07715"/>
    </source>
</evidence>
<evidence type="ECO:0000256" key="1">
    <source>
        <dbReference type="ARBA" id="ARBA00004571"/>
    </source>
</evidence>
<dbReference type="PANTHER" id="PTHR32552">
    <property type="entry name" value="FERRICHROME IRON RECEPTOR-RELATED"/>
    <property type="match status" value="1"/>
</dbReference>
<evidence type="ECO:0000256" key="6">
    <source>
        <dbReference type="ARBA" id="ARBA00023065"/>
    </source>
</evidence>
<name>A0A382J3Q5_9ZZZZ</name>
<evidence type="ECO:0000256" key="4">
    <source>
        <dbReference type="ARBA" id="ARBA00022692"/>
    </source>
</evidence>
<gene>
    <name evidence="11" type="ORF">METZ01_LOCUS259262</name>
</gene>
<dbReference type="SUPFAM" id="SSF56935">
    <property type="entry name" value="Porins"/>
    <property type="match status" value="1"/>
</dbReference>
<keyword evidence="7" id="KW-0798">TonB box</keyword>
<dbReference type="EMBL" id="UINC01071481">
    <property type="protein sequence ID" value="SVC06408.1"/>
    <property type="molecule type" value="Genomic_DNA"/>
</dbReference>
<dbReference type="InterPro" id="IPR012910">
    <property type="entry name" value="Plug_dom"/>
</dbReference>